<evidence type="ECO:0000313" key="23">
    <source>
        <dbReference type="EMBL" id="OAD62239.1"/>
    </source>
</evidence>
<keyword evidence="6" id="KW-0109">Calcium transport</keyword>
<dbReference type="OrthoDB" id="624114at2759"/>
<feature type="domain" description="EF-hand" evidence="21">
    <location>
        <begin position="626"/>
        <end position="661"/>
    </location>
</feature>
<evidence type="ECO:0000256" key="14">
    <source>
        <dbReference type="ARBA" id="ARBA00023065"/>
    </source>
</evidence>
<evidence type="ECO:0000256" key="16">
    <source>
        <dbReference type="ARBA" id="ARBA00023136"/>
    </source>
</evidence>
<dbReference type="InterPro" id="IPR059005">
    <property type="entry name" value="LETM1_C"/>
</dbReference>
<feature type="compositionally biased region" description="Pro residues" evidence="20">
    <location>
        <begin position="772"/>
        <end position="781"/>
    </location>
</feature>
<evidence type="ECO:0000256" key="15">
    <source>
        <dbReference type="ARBA" id="ARBA00023128"/>
    </source>
</evidence>
<dbReference type="GO" id="GO:0005743">
    <property type="term" value="C:mitochondrial inner membrane"/>
    <property type="evidence" value="ECO:0007669"/>
    <property type="project" value="UniProtKB-SubCell"/>
</dbReference>
<keyword evidence="14" id="KW-0406">Ion transport</keyword>
<dbReference type="AlphaFoldDB" id="A0A310SME3"/>
<evidence type="ECO:0000256" key="20">
    <source>
        <dbReference type="SAM" id="MobiDB-lite"/>
    </source>
</evidence>
<proteinExistence type="inferred from homology"/>
<dbReference type="PROSITE" id="PS51758">
    <property type="entry name" value="LETM1_RBD"/>
    <property type="match status" value="1"/>
</dbReference>
<keyword evidence="5" id="KW-0050">Antiport</keyword>
<feature type="compositionally biased region" description="Basic and acidic residues" evidence="20">
    <location>
        <begin position="728"/>
        <end position="738"/>
    </location>
</feature>
<keyword evidence="11" id="KW-0809">Transit peptide</keyword>
<dbReference type="InterPro" id="IPR033122">
    <property type="entry name" value="LETM1-like_RBD"/>
</dbReference>
<accession>A0A310SME3</accession>
<dbReference type="GO" id="GO:0015297">
    <property type="term" value="F:antiporter activity"/>
    <property type="evidence" value="ECO:0007669"/>
    <property type="project" value="UniProtKB-KW"/>
</dbReference>
<keyword evidence="9" id="KW-0999">Mitochondrion inner membrane</keyword>
<keyword evidence="4" id="KW-0813">Transport</keyword>
<evidence type="ECO:0000259" key="22">
    <source>
        <dbReference type="PROSITE" id="PS51758"/>
    </source>
</evidence>
<evidence type="ECO:0000256" key="10">
    <source>
        <dbReference type="ARBA" id="ARBA00022837"/>
    </source>
</evidence>
<evidence type="ECO:0000256" key="4">
    <source>
        <dbReference type="ARBA" id="ARBA00022448"/>
    </source>
</evidence>
<evidence type="ECO:0000256" key="18">
    <source>
        <dbReference type="PROSITE-ProRule" id="PRU01094"/>
    </source>
</evidence>
<evidence type="ECO:0000256" key="11">
    <source>
        <dbReference type="ARBA" id="ARBA00022946"/>
    </source>
</evidence>
<comment type="subcellular location">
    <subcellularLocation>
        <location evidence="1">Mitochondrion inner membrane</location>
        <topology evidence="1">Single-pass membrane protein</topology>
    </subcellularLocation>
</comment>
<dbReference type="GO" id="GO:0005509">
    <property type="term" value="F:calcium ion binding"/>
    <property type="evidence" value="ECO:0007669"/>
    <property type="project" value="InterPro"/>
</dbReference>
<dbReference type="EMBL" id="KQ759879">
    <property type="protein sequence ID" value="OAD62239.1"/>
    <property type="molecule type" value="Genomic_DNA"/>
</dbReference>
<dbReference type="PANTHER" id="PTHR14009">
    <property type="entry name" value="LEUCINE ZIPPER-EF-HAND CONTAINING TRANSMEMBRANE PROTEIN"/>
    <property type="match status" value="1"/>
</dbReference>
<dbReference type="PANTHER" id="PTHR14009:SF1">
    <property type="entry name" value="MITOCHONDRIAL PROTON_CALCIUM EXCHANGER PROTEIN"/>
    <property type="match status" value="1"/>
</dbReference>
<feature type="coiled-coil region" evidence="19">
    <location>
        <begin position="510"/>
        <end position="590"/>
    </location>
</feature>
<keyword evidence="15 18" id="KW-0496">Mitochondrion</keyword>
<dbReference type="InterPro" id="IPR002048">
    <property type="entry name" value="EF_hand_dom"/>
</dbReference>
<dbReference type="GO" id="GO:0043022">
    <property type="term" value="F:ribosome binding"/>
    <property type="evidence" value="ECO:0007669"/>
    <property type="project" value="InterPro"/>
</dbReference>
<comment type="similarity">
    <text evidence="2">Belongs to the LETM1 family.</text>
</comment>
<evidence type="ECO:0000256" key="5">
    <source>
        <dbReference type="ARBA" id="ARBA00022449"/>
    </source>
</evidence>
<organism evidence="23 24">
    <name type="scientific">Eufriesea mexicana</name>
    <dbReference type="NCBI Taxonomy" id="516756"/>
    <lineage>
        <taxon>Eukaryota</taxon>
        <taxon>Metazoa</taxon>
        <taxon>Ecdysozoa</taxon>
        <taxon>Arthropoda</taxon>
        <taxon>Hexapoda</taxon>
        <taxon>Insecta</taxon>
        <taxon>Pterygota</taxon>
        <taxon>Neoptera</taxon>
        <taxon>Endopterygota</taxon>
        <taxon>Hymenoptera</taxon>
        <taxon>Apocrita</taxon>
        <taxon>Aculeata</taxon>
        <taxon>Apoidea</taxon>
        <taxon>Anthophila</taxon>
        <taxon>Apidae</taxon>
        <taxon>Eufriesea</taxon>
    </lineage>
</organism>
<evidence type="ECO:0000313" key="24">
    <source>
        <dbReference type="Proteomes" id="UP000250275"/>
    </source>
</evidence>
<gene>
    <name evidence="23" type="ORF">WN48_06880</name>
</gene>
<dbReference type="Pfam" id="PF07766">
    <property type="entry name" value="LETM1_RBD"/>
    <property type="match status" value="1"/>
</dbReference>
<evidence type="ECO:0000259" key="21">
    <source>
        <dbReference type="PROSITE" id="PS50222"/>
    </source>
</evidence>
<dbReference type="SUPFAM" id="SSF47473">
    <property type="entry name" value="EF-hand"/>
    <property type="match status" value="1"/>
</dbReference>
<keyword evidence="8" id="KW-0479">Metal-binding</keyword>
<dbReference type="Proteomes" id="UP000250275">
    <property type="component" value="Unassembled WGS sequence"/>
</dbReference>
<evidence type="ECO:0000256" key="13">
    <source>
        <dbReference type="ARBA" id="ARBA00023054"/>
    </source>
</evidence>
<dbReference type="InterPro" id="IPR044202">
    <property type="entry name" value="LETM1/MDM38-like"/>
</dbReference>
<evidence type="ECO:0000256" key="19">
    <source>
        <dbReference type="SAM" id="Coils"/>
    </source>
</evidence>
<protein>
    <recommendedName>
        <fullName evidence="3">Mitochondrial proton/calcium exchanger protein</fullName>
    </recommendedName>
    <alternativeName>
        <fullName evidence="17">Leucine zipper-EF-hand-containing transmembrane protein 1</fullName>
    </alternativeName>
</protein>
<keyword evidence="16" id="KW-0472">Membrane</keyword>
<evidence type="ECO:0000256" key="1">
    <source>
        <dbReference type="ARBA" id="ARBA00004434"/>
    </source>
</evidence>
<evidence type="ECO:0000256" key="7">
    <source>
        <dbReference type="ARBA" id="ARBA00022692"/>
    </source>
</evidence>
<keyword evidence="7" id="KW-0812">Transmembrane</keyword>
<evidence type="ECO:0000256" key="12">
    <source>
        <dbReference type="ARBA" id="ARBA00022989"/>
    </source>
</evidence>
<keyword evidence="10" id="KW-0106">Calcium</keyword>
<feature type="domain" description="Letm1 RBD" evidence="22">
    <location>
        <begin position="243"/>
        <end position="433"/>
    </location>
</feature>
<keyword evidence="13 19" id="KW-0175">Coiled coil</keyword>
<evidence type="ECO:0000256" key="6">
    <source>
        <dbReference type="ARBA" id="ARBA00022568"/>
    </source>
</evidence>
<evidence type="ECO:0000256" key="17">
    <source>
        <dbReference type="ARBA" id="ARBA00031360"/>
    </source>
</evidence>
<reference evidence="23 24" key="1">
    <citation type="submission" date="2015-07" db="EMBL/GenBank/DDBJ databases">
        <title>The genome of Eufriesea mexicana.</title>
        <authorList>
            <person name="Pan H."/>
            <person name="Kapheim K."/>
        </authorList>
    </citation>
    <scope>NUCLEOTIDE SEQUENCE [LARGE SCALE GENOMIC DNA]</scope>
    <source>
        <strain evidence="23">0111107269</strain>
        <tissue evidence="23">Whole body</tissue>
    </source>
</reference>
<evidence type="ECO:0000256" key="9">
    <source>
        <dbReference type="ARBA" id="ARBA00022792"/>
    </source>
</evidence>
<dbReference type="PROSITE" id="PS50222">
    <property type="entry name" value="EF_HAND_2"/>
    <property type="match status" value="1"/>
</dbReference>
<dbReference type="InterPro" id="IPR011992">
    <property type="entry name" value="EF-hand-dom_pair"/>
</dbReference>
<keyword evidence="24" id="KW-1185">Reference proteome</keyword>
<feature type="region of interest" description="Disordered" evidence="20">
    <location>
        <begin position="708"/>
        <end position="790"/>
    </location>
</feature>
<dbReference type="GO" id="GO:0030003">
    <property type="term" value="P:intracellular monoatomic cation homeostasis"/>
    <property type="evidence" value="ECO:0007669"/>
    <property type="project" value="TreeGrafter"/>
</dbReference>
<evidence type="ECO:0000256" key="3">
    <source>
        <dbReference type="ARBA" id="ARBA00020557"/>
    </source>
</evidence>
<keyword evidence="12" id="KW-1133">Transmembrane helix</keyword>
<evidence type="ECO:0000256" key="8">
    <source>
        <dbReference type="ARBA" id="ARBA00022723"/>
    </source>
</evidence>
<dbReference type="Pfam" id="PF26561">
    <property type="entry name" value="LETM1_C"/>
    <property type="match status" value="1"/>
</dbReference>
<sequence length="790" mass="90214">MCDGEVFYHIADKNGFEILRKLQKNIVIQDVFFNPYEKDEYCFFKLWYNTNQINSSLAFICLGKRDLRNNRLSSSSIISENYNNNNLPYIQSRTFYITPIWYGQESSSKVEETVKNIKEQKELKLKTQESIPSISKPMEKKTKLWQKVKAEIIHYYHGFRLLGLDMKISAKLIWRILHGKELSRREHRLLIKTTGDVFRLIPFSVFVIVPFMELLLPVAIKLFPGLLPSTFQTATEKEDKLKQALKIKIEMAKFLQKTLDEMGVQSSDYKSKKAKEFAEFFYKVRSSGTVASNEEIMQFSKLFEDEITLDSLTRPQLVALCRVLDVQTLGTSNFLRFLLRMRLRSLTADDKLIEKEGIDSLTRSELQQACRARGMRAYGLPDSKLKEQMTQWLDLSLNKKVPPSLLLLSRALMVPETIPMSDKLKATISALPDTVVARTQGAIGEKEGKMDHKTNIEIIKMEERKIEEERQEMEPQATVTTESHKTDEITNTDVKVLEQALDSLGKDNKMSVEKEELKELKEEMADYQEDLKELYEIKAAAKGQEDIENIKISKGATRLFKKVNKMISKMDAVLEQLESEKQEKKLQKINNANTGDTTTSETAEELIKIGELISAIKQIQSVPDQHRLQRITEILAKIDDDRDGAIKIEDVLKVLELIGKEDIKLSKKQVDEVLELIDKEEILEEKEQIQKVLEKDAIELKDGKCTETEYVSPKSPVPATPVTTEKGFGTEKLEENGKSNKSFSPHSSEQEREKSAAVLKSNTSSDSVRSPPLTPGVPPPAKKAEGSKQL</sequence>
<evidence type="ECO:0000256" key="2">
    <source>
        <dbReference type="ARBA" id="ARBA00009584"/>
    </source>
</evidence>
<name>A0A310SME3_9HYME</name>